<evidence type="ECO:0000313" key="2">
    <source>
        <dbReference type="Proteomes" id="UP000186102"/>
    </source>
</evidence>
<organism evidence="1 2">
    <name type="scientific">Desulfosporosinus metallidurans</name>
    <dbReference type="NCBI Taxonomy" id="1888891"/>
    <lineage>
        <taxon>Bacteria</taxon>
        <taxon>Bacillati</taxon>
        <taxon>Bacillota</taxon>
        <taxon>Clostridia</taxon>
        <taxon>Eubacteriales</taxon>
        <taxon>Desulfitobacteriaceae</taxon>
        <taxon>Desulfosporosinus</taxon>
    </lineage>
</organism>
<gene>
    <name evidence="1" type="ORF">DSOL_0197</name>
</gene>
<dbReference type="Pfam" id="PF14584">
    <property type="entry name" value="DUF4446"/>
    <property type="match status" value="1"/>
</dbReference>
<proteinExistence type="predicted"/>
<dbReference type="Proteomes" id="UP000186102">
    <property type="component" value="Unassembled WGS sequence"/>
</dbReference>
<keyword evidence="2" id="KW-1185">Reference proteome</keyword>
<evidence type="ECO:0008006" key="3">
    <source>
        <dbReference type="Google" id="ProtNLM"/>
    </source>
</evidence>
<dbReference type="AlphaFoldDB" id="A0A1Q8R376"/>
<sequence length="118" mass="13106">MSGHQLDTLLQECIQKVDEQGLELKKSNARLTPIEDKLRASVDRVELVRFRAFENVGSDLSFAFALLNQEGSGIVISAIHNRDESRVYGKPVKGGESNYSLTAEEREVIAKAMDGQKI</sequence>
<dbReference type="EMBL" id="MLBF01000001">
    <property type="protein sequence ID" value="OLN34019.1"/>
    <property type="molecule type" value="Genomic_DNA"/>
</dbReference>
<dbReference type="InterPro" id="IPR027981">
    <property type="entry name" value="DUF4446"/>
</dbReference>
<reference evidence="1 2" key="1">
    <citation type="submission" date="2016-09" db="EMBL/GenBank/DDBJ databases">
        <title>Complete genome of Desulfosporosinus sp. OL.</title>
        <authorList>
            <person name="Mardanov A."/>
            <person name="Beletsky A."/>
            <person name="Panova A."/>
            <person name="Karnachuk O."/>
            <person name="Ravin N."/>
        </authorList>
    </citation>
    <scope>NUCLEOTIDE SEQUENCE [LARGE SCALE GENOMIC DNA]</scope>
    <source>
        <strain evidence="1 2">OL</strain>
    </source>
</reference>
<name>A0A1Q8R376_9FIRM</name>
<evidence type="ECO:0000313" key="1">
    <source>
        <dbReference type="EMBL" id="OLN34019.1"/>
    </source>
</evidence>
<dbReference type="STRING" id="1888891.DSOL_0197"/>
<comment type="caution">
    <text evidence="1">The sequence shown here is derived from an EMBL/GenBank/DDBJ whole genome shotgun (WGS) entry which is preliminary data.</text>
</comment>
<accession>A0A1Q8R376</accession>
<protein>
    <recommendedName>
        <fullName evidence="3">DUF4446 family protein</fullName>
    </recommendedName>
</protein>